<evidence type="ECO:0000259" key="4">
    <source>
        <dbReference type="PROSITE" id="PS50961"/>
    </source>
</evidence>
<accession>A0AAX4JPC6</accession>
<feature type="compositionally biased region" description="Basic and acidic residues" evidence="3">
    <location>
        <begin position="403"/>
        <end position="418"/>
    </location>
</feature>
<dbReference type="Pfam" id="PF05383">
    <property type="entry name" value="La"/>
    <property type="match status" value="1"/>
</dbReference>
<dbReference type="CDD" id="cd07323">
    <property type="entry name" value="LAM"/>
    <property type="match status" value="1"/>
</dbReference>
<feature type="compositionally biased region" description="Low complexity" evidence="3">
    <location>
        <begin position="662"/>
        <end position="675"/>
    </location>
</feature>
<feature type="compositionally biased region" description="Polar residues" evidence="3">
    <location>
        <begin position="838"/>
        <end position="860"/>
    </location>
</feature>
<feature type="compositionally biased region" description="Basic and acidic residues" evidence="3">
    <location>
        <begin position="538"/>
        <end position="550"/>
    </location>
</feature>
<sequence length="946" mass="100090">MSTSQKVSDGQQPSAFNALGSYADRIKDANGNITAKAVATNSPSPAASSSLIPNGITSKISSPAPSATPSSSSSTTKAREYKVTSAPKVVEKVSAGQDEVWETVKSNRQKPRQHEEKEKHGSNSKNWRDRSHREPPKAKTTEETDKKGGHGKSSKKHGGSHSNTTPAKSTATTDTAKPPITTTVPSKPAWGALTHSTKPAIIASESNNKSTDVSTENENNQSTQTVPSSPSLNGTTVTANSVSIPPSVGSPIQSSETASTSTASASVLSKAVDKLEEDGSWRSRPKQKVEEIAQPTPQPIQPKQAAPPPAVNAWDLRKKAMVPAPAPSANNASTTHPSQPKSATGSISKDAVLQSIPNGHAKVESVPKPKKKTAARATSSALPPPIHDATLWPDVNQAAEVAKATEDKKDKSKDKSNEDASVTEDNSAGPGTGKKPKWTPIPASELLAAVDQVAENNRRQNRAEANAKKRATASKAENEASGSGAKGAAKPKKGVPHPVEGKKARSARASSTSEVKPAPTENNEGATSAPAEGAASIEKVEEPAKTDKQAEVVNGETETHLTRQTSEQSKVGSPSKSNMQLSSPTKENSTQVRLGSGPLQSRPMTGSNTASIPQHSFNANNNNTNLPRAPRGRDQRGSFNGRGRGGGFRSNSAITHKQRQAGFGSPPLGGNSGLPVDGFSPNGNANGFQRGFNGMQFQSFYPVQGYGQTSAGPGIYDPMQAQYGAGAIYRPGLPPPPMPQTVVPNLDATRFYVLGQIEYYFSMQNLAMDFFLRQQMDSEGWIDISMIASFNRVKSLTPDVSIVKECMVLSSLLEVREESVRLAGQDGSRWVLPDAKTSKSPASEQTLKSPSQATDQSQDLPSGLMNNIEHPFNNDDLIQQQRPIGGATATDVENALMKSSSVIAPALAINGEIEEGKEESIVNKAVEIKEDKQEEKAEPKEEEVQA</sequence>
<feature type="domain" description="HTH La-type RNA-binding" evidence="4">
    <location>
        <begin position="743"/>
        <end position="833"/>
    </location>
</feature>
<dbReference type="RefSeq" id="XP_066073694.1">
    <property type="nucleotide sequence ID" value="XM_066217597.1"/>
</dbReference>
<feature type="compositionally biased region" description="Polar residues" evidence="3">
    <location>
        <begin position="562"/>
        <end position="617"/>
    </location>
</feature>
<protein>
    <recommendedName>
        <fullName evidence="4">HTH La-type RNA-binding domain-containing protein</fullName>
    </recommendedName>
</protein>
<feature type="compositionally biased region" description="Polar residues" evidence="3">
    <location>
        <begin position="204"/>
        <end position="240"/>
    </location>
</feature>
<feature type="compositionally biased region" description="Basic and acidic residues" evidence="3">
    <location>
        <begin position="456"/>
        <end position="467"/>
    </location>
</feature>
<feature type="compositionally biased region" description="Low complexity" evidence="3">
    <location>
        <begin position="241"/>
        <end position="266"/>
    </location>
</feature>
<dbReference type="GO" id="GO:0003723">
    <property type="term" value="F:RNA binding"/>
    <property type="evidence" value="ECO:0007669"/>
    <property type="project" value="UniProtKB-UniRule"/>
</dbReference>
<feature type="compositionally biased region" description="Basic and acidic residues" evidence="3">
    <location>
        <begin position="112"/>
        <end position="148"/>
    </location>
</feature>
<dbReference type="InterPro" id="IPR045180">
    <property type="entry name" value="La_dom_prot"/>
</dbReference>
<evidence type="ECO:0000313" key="5">
    <source>
        <dbReference type="EMBL" id="WWC86931.1"/>
    </source>
</evidence>
<feature type="compositionally biased region" description="Basic residues" evidence="3">
    <location>
        <begin position="149"/>
        <end position="159"/>
    </location>
</feature>
<feature type="compositionally biased region" description="Basic and acidic residues" evidence="3">
    <location>
        <begin position="271"/>
        <end position="291"/>
    </location>
</feature>
<dbReference type="GO" id="GO:0010494">
    <property type="term" value="C:cytoplasmic stress granule"/>
    <property type="evidence" value="ECO:0007669"/>
    <property type="project" value="TreeGrafter"/>
</dbReference>
<gene>
    <name evidence="5" type="ORF">L201_001811</name>
</gene>
<dbReference type="SUPFAM" id="SSF46785">
    <property type="entry name" value="Winged helix' DNA-binding domain"/>
    <property type="match status" value="1"/>
</dbReference>
<feature type="compositionally biased region" description="Polar residues" evidence="3">
    <location>
        <begin position="334"/>
        <end position="347"/>
    </location>
</feature>
<feature type="compositionally biased region" description="Low complexity" evidence="3">
    <location>
        <begin position="42"/>
        <end position="76"/>
    </location>
</feature>
<feature type="compositionally biased region" description="Low complexity" evidence="3">
    <location>
        <begin position="160"/>
        <end position="183"/>
    </location>
</feature>
<dbReference type="GO" id="GO:0045727">
    <property type="term" value="P:positive regulation of translation"/>
    <property type="evidence" value="ECO:0007669"/>
    <property type="project" value="TreeGrafter"/>
</dbReference>
<dbReference type="PROSITE" id="PS50961">
    <property type="entry name" value="HTH_LA"/>
    <property type="match status" value="1"/>
</dbReference>
<dbReference type="InterPro" id="IPR036388">
    <property type="entry name" value="WH-like_DNA-bd_sf"/>
</dbReference>
<dbReference type="GeneID" id="91092483"/>
<dbReference type="InterPro" id="IPR036390">
    <property type="entry name" value="WH_DNA-bd_sf"/>
</dbReference>
<dbReference type="PANTHER" id="PTHR22792:SF132">
    <property type="entry name" value="LA-RELATED PROTEIN 1"/>
    <property type="match status" value="1"/>
</dbReference>
<dbReference type="PANTHER" id="PTHR22792">
    <property type="entry name" value="LUPUS LA PROTEIN-RELATED"/>
    <property type="match status" value="1"/>
</dbReference>
<keyword evidence="6" id="KW-1185">Reference proteome</keyword>
<evidence type="ECO:0000256" key="1">
    <source>
        <dbReference type="ARBA" id="ARBA00022884"/>
    </source>
</evidence>
<reference evidence="5 6" key="1">
    <citation type="submission" date="2024-01" db="EMBL/GenBank/DDBJ databases">
        <title>Comparative genomics of Cryptococcus and Kwoniella reveals pathogenesis evolution and contrasting modes of karyotype evolution via chromosome fusion or intercentromeric recombination.</title>
        <authorList>
            <person name="Coelho M.A."/>
            <person name="David-Palma M."/>
            <person name="Shea T."/>
            <person name="Bowers K."/>
            <person name="McGinley-Smith S."/>
            <person name="Mohammad A.W."/>
            <person name="Gnirke A."/>
            <person name="Yurkov A.M."/>
            <person name="Nowrousian M."/>
            <person name="Sun S."/>
            <person name="Cuomo C.A."/>
            <person name="Heitman J."/>
        </authorList>
    </citation>
    <scope>NUCLEOTIDE SEQUENCE [LARGE SCALE GENOMIC DNA]</scope>
    <source>
        <strain evidence="5 6">CBS 6074</strain>
    </source>
</reference>
<organism evidence="5 6">
    <name type="scientific">Kwoniella dendrophila CBS 6074</name>
    <dbReference type="NCBI Taxonomy" id="1295534"/>
    <lineage>
        <taxon>Eukaryota</taxon>
        <taxon>Fungi</taxon>
        <taxon>Dikarya</taxon>
        <taxon>Basidiomycota</taxon>
        <taxon>Agaricomycotina</taxon>
        <taxon>Tremellomycetes</taxon>
        <taxon>Tremellales</taxon>
        <taxon>Cryptococcaceae</taxon>
        <taxon>Kwoniella</taxon>
    </lineage>
</organism>
<keyword evidence="1 2" id="KW-0694">RNA-binding</keyword>
<evidence type="ECO:0000313" key="6">
    <source>
        <dbReference type="Proteomes" id="UP001355207"/>
    </source>
</evidence>
<dbReference type="InterPro" id="IPR006630">
    <property type="entry name" value="La_HTH"/>
</dbReference>
<dbReference type="AlphaFoldDB" id="A0AAX4JPC6"/>
<feature type="region of interest" description="Disordered" evidence="3">
    <location>
        <begin position="39"/>
        <end position="687"/>
    </location>
</feature>
<evidence type="ECO:0000256" key="3">
    <source>
        <dbReference type="SAM" id="MobiDB-lite"/>
    </source>
</evidence>
<dbReference type="SMART" id="SM00715">
    <property type="entry name" value="LA"/>
    <property type="match status" value="1"/>
</dbReference>
<dbReference type="Gene3D" id="1.10.10.10">
    <property type="entry name" value="Winged helix-like DNA-binding domain superfamily/Winged helix DNA-binding domain"/>
    <property type="match status" value="1"/>
</dbReference>
<evidence type="ECO:0000256" key="2">
    <source>
        <dbReference type="PROSITE-ProRule" id="PRU00332"/>
    </source>
</evidence>
<dbReference type="EMBL" id="CP144099">
    <property type="protein sequence ID" value="WWC86931.1"/>
    <property type="molecule type" value="Genomic_DNA"/>
</dbReference>
<name>A0AAX4JPC6_9TREE</name>
<dbReference type="Proteomes" id="UP001355207">
    <property type="component" value="Chromosome 2"/>
</dbReference>
<feature type="compositionally biased region" description="Pro residues" evidence="3">
    <location>
        <begin position="296"/>
        <end position="310"/>
    </location>
</feature>
<dbReference type="GO" id="GO:0005829">
    <property type="term" value="C:cytosol"/>
    <property type="evidence" value="ECO:0007669"/>
    <property type="project" value="TreeGrafter"/>
</dbReference>
<feature type="region of interest" description="Disordered" evidence="3">
    <location>
        <begin position="831"/>
        <end position="871"/>
    </location>
</feature>
<proteinExistence type="predicted"/>